<dbReference type="CDD" id="cd08504">
    <property type="entry name" value="PBP2_OppA"/>
    <property type="match status" value="1"/>
</dbReference>
<reference evidence="6 7" key="1">
    <citation type="journal article" date="2019" name="Int. J. Syst. Evol. Microbiol.">
        <title>The Global Catalogue of Microorganisms (GCM) 10K type strain sequencing project: providing services to taxonomists for standard genome sequencing and annotation.</title>
        <authorList>
            <consortium name="The Broad Institute Genomics Platform"/>
            <consortium name="The Broad Institute Genome Sequencing Center for Infectious Disease"/>
            <person name="Wu L."/>
            <person name="Ma J."/>
        </authorList>
    </citation>
    <scope>NUCLEOTIDE SEQUENCE [LARGE SCALE GENOMIC DNA]</scope>
    <source>
        <strain evidence="6 7">JCM 16083</strain>
    </source>
</reference>
<dbReference type="Gene3D" id="3.40.190.10">
    <property type="entry name" value="Periplasmic binding protein-like II"/>
    <property type="match status" value="1"/>
</dbReference>
<keyword evidence="3" id="KW-0813">Transport</keyword>
<dbReference type="InterPro" id="IPR039424">
    <property type="entry name" value="SBP_5"/>
</dbReference>
<dbReference type="SUPFAM" id="SSF53850">
    <property type="entry name" value="Periplasmic binding protein-like II"/>
    <property type="match status" value="1"/>
</dbReference>
<comment type="similarity">
    <text evidence="2">Belongs to the bacterial solute-binding protein 5 family.</text>
</comment>
<evidence type="ECO:0000313" key="6">
    <source>
        <dbReference type="EMBL" id="GAA0874123.1"/>
    </source>
</evidence>
<dbReference type="RefSeq" id="WP_343784854.1">
    <property type="nucleotide sequence ID" value="NZ_BAAAFH010000003.1"/>
</dbReference>
<comment type="subcellular location">
    <subcellularLocation>
        <location evidence="1">Cell envelope</location>
    </subcellularLocation>
</comment>
<evidence type="ECO:0000256" key="3">
    <source>
        <dbReference type="ARBA" id="ARBA00022448"/>
    </source>
</evidence>
<evidence type="ECO:0000256" key="1">
    <source>
        <dbReference type="ARBA" id="ARBA00004196"/>
    </source>
</evidence>
<keyword evidence="4" id="KW-0732">Signal</keyword>
<organism evidence="6 7">
    <name type="scientific">Wandonia haliotis</name>
    <dbReference type="NCBI Taxonomy" id="574963"/>
    <lineage>
        <taxon>Bacteria</taxon>
        <taxon>Pseudomonadati</taxon>
        <taxon>Bacteroidota</taxon>
        <taxon>Flavobacteriia</taxon>
        <taxon>Flavobacteriales</taxon>
        <taxon>Crocinitomicaceae</taxon>
        <taxon>Wandonia</taxon>
    </lineage>
</organism>
<comment type="caution">
    <text evidence="6">The sequence shown here is derived from an EMBL/GenBank/DDBJ whole genome shotgun (WGS) entry which is preliminary data.</text>
</comment>
<dbReference type="Proteomes" id="UP001501126">
    <property type="component" value="Unassembled WGS sequence"/>
</dbReference>
<dbReference type="Gene3D" id="3.90.76.10">
    <property type="entry name" value="Dipeptide-binding Protein, Domain 1"/>
    <property type="match status" value="1"/>
</dbReference>
<proteinExistence type="inferred from homology"/>
<keyword evidence="7" id="KW-1185">Reference proteome</keyword>
<dbReference type="EMBL" id="BAAAFH010000003">
    <property type="protein sequence ID" value="GAA0874123.1"/>
    <property type="molecule type" value="Genomic_DNA"/>
</dbReference>
<dbReference type="PIRSF" id="PIRSF002741">
    <property type="entry name" value="MppA"/>
    <property type="match status" value="1"/>
</dbReference>
<evidence type="ECO:0000256" key="4">
    <source>
        <dbReference type="ARBA" id="ARBA00022729"/>
    </source>
</evidence>
<evidence type="ECO:0000313" key="7">
    <source>
        <dbReference type="Proteomes" id="UP001501126"/>
    </source>
</evidence>
<sequence length="569" mass="63949">MYKNILLALLSGVLFVGCTTKAEKEEEALVGRGGVKYGGEFRFYSPEVVSDVFPLTVSDVYSQRVSGQIFQGLLRISPDGTKAEPALAESYTISDDAKTFTFKIRKGVHFQDDACFDEGNGREVKAKDFKYCFELACKNDPKVNQFSWLLTDRIVGAKDYFDGKANEVTGIRVPSDYELVIELSEPFAGFEKVLTHPALVLFPKEALDKYGEEIGLHAVGTGPFRLASLSETEAKLERNPKYWEKDEFGNELPYLSSILVQFNGKKIDELMAFRKEEIDLVLEIPVDEIQNVLGTLIEAQEGKNVKHRVASVNSLNIEYIGFAHNNSVFNNPKVRKAFNTAINRQEIVERDLNGDVIAVENGFVPYMSDYPVSKVHGHVFDAKKAATLLEEAGYPGGKGFPVVDFYVNTAEGSASYKMAEAIVRSLKENLGVNVNIKKVSYQEREDAIKSGEAVMWRGGWLADYPDPENFLNIFVGGDETQEIIAINPFNYSSEEFNKLFDAAKKETDLKKRMDLYAQCDQLIIDDAVVMPLFNKDFITMVNLKAKKFETNQMERLDFTRVYIKELAGK</sequence>
<protein>
    <submittedName>
        <fullName evidence="6">ABC transporter substrate-binding protein</fullName>
    </submittedName>
</protein>
<name>A0ABN1MME6_9FLAO</name>
<dbReference type="PANTHER" id="PTHR30290:SF10">
    <property type="entry name" value="PERIPLASMIC OLIGOPEPTIDE-BINDING PROTEIN-RELATED"/>
    <property type="match status" value="1"/>
</dbReference>
<dbReference type="Gene3D" id="3.10.105.10">
    <property type="entry name" value="Dipeptide-binding Protein, Domain 3"/>
    <property type="match status" value="1"/>
</dbReference>
<evidence type="ECO:0000256" key="2">
    <source>
        <dbReference type="ARBA" id="ARBA00005695"/>
    </source>
</evidence>
<feature type="domain" description="Solute-binding protein family 5" evidence="5">
    <location>
        <begin position="83"/>
        <end position="479"/>
    </location>
</feature>
<dbReference type="InterPro" id="IPR000914">
    <property type="entry name" value="SBP_5_dom"/>
</dbReference>
<dbReference type="PROSITE" id="PS51257">
    <property type="entry name" value="PROKAR_LIPOPROTEIN"/>
    <property type="match status" value="1"/>
</dbReference>
<dbReference type="InterPro" id="IPR030678">
    <property type="entry name" value="Peptide/Ni-bd"/>
</dbReference>
<dbReference type="Pfam" id="PF00496">
    <property type="entry name" value="SBP_bac_5"/>
    <property type="match status" value="1"/>
</dbReference>
<gene>
    <name evidence="6" type="ORF">GCM10009118_05310</name>
</gene>
<accession>A0ABN1MME6</accession>
<dbReference type="PANTHER" id="PTHR30290">
    <property type="entry name" value="PERIPLASMIC BINDING COMPONENT OF ABC TRANSPORTER"/>
    <property type="match status" value="1"/>
</dbReference>
<evidence type="ECO:0000259" key="5">
    <source>
        <dbReference type="Pfam" id="PF00496"/>
    </source>
</evidence>